<dbReference type="RefSeq" id="NP_985212.1">
    <property type="nucleotide sequence ID" value="NM_210566.1"/>
</dbReference>
<dbReference type="GO" id="GO:0016787">
    <property type="term" value="F:hydrolase activity"/>
    <property type="evidence" value="ECO:0000318"/>
    <property type="project" value="GO_Central"/>
</dbReference>
<dbReference type="Pfam" id="PF03959">
    <property type="entry name" value="FSH1"/>
    <property type="match status" value="1"/>
</dbReference>
<dbReference type="GO" id="GO:0005634">
    <property type="term" value="C:nucleus"/>
    <property type="evidence" value="ECO:0000318"/>
    <property type="project" value="GO_Central"/>
</dbReference>
<dbReference type="Proteomes" id="UP000000591">
    <property type="component" value="Chromosome V"/>
</dbReference>
<dbReference type="PANTHER" id="PTHR48070:SF6">
    <property type="entry name" value="ESTERASE OVCA2"/>
    <property type="match status" value="1"/>
</dbReference>
<dbReference type="EMBL" id="AE016818">
    <property type="protein sequence ID" value="AAS53036.1"/>
    <property type="molecule type" value="Genomic_DNA"/>
</dbReference>
<dbReference type="Gene3D" id="3.40.50.1820">
    <property type="entry name" value="alpha/beta hydrolase"/>
    <property type="match status" value="1"/>
</dbReference>
<dbReference type="OrthoDB" id="2094269at2759"/>
<dbReference type="InParanoid" id="Q756B1"/>
<dbReference type="HOGENOM" id="CLU_051938_2_2_1"/>
<dbReference type="InterPro" id="IPR005645">
    <property type="entry name" value="FSH-like_dom"/>
</dbReference>
<accession>Q756B1</accession>
<dbReference type="InterPro" id="IPR029058">
    <property type="entry name" value="AB_hydrolase_fold"/>
</dbReference>
<reference evidence="3 4" key="1">
    <citation type="journal article" date="2004" name="Science">
        <title>The Ashbya gossypii genome as a tool for mapping the ancient Saccharomyces cerevisiae genome.</title>
        <authorList>
            <person name="Dietrich F.S."/>
            <person name="Voegeli S."/>
            <person name="Brachat S."/>
            <person name="Lerch A."/>
            <person name="Gates K."/>
            <person name="Steiner S."/>
            <person name="Mohr C."/>
            <person name="Pohlmann R."/>
            <person name="Luedi P."/>
            <person name="Choi S."/>
            <person name="Wing R.A."/>
            <person name="Flavier A."/>
            <person name="Gaffney T.D."/>
            <person name="Philippsen P."/>
        </authorList>
    </citation>
    <scope>NUCLEOTIDE SEQUENCE [LARGE SCALE GENOMIC DNA]</scope>
    <source>
        <strain evidence="4">ATCC 10895 / CBS 109.51 / FGSC 9923 / NRRL Y-1056</strain>
    </source>
</reference>
<reference evidence="4" key="2">
    <citation type="journal article" date="2013" name="G3 (Bethesda)">
        <title>Genomes of Ashbya fungi isolated from insects reveal four mating-type loci, numerous translocations, lack of transposons, and distinct gene duplications.</title>
        <authorList>
            <person name="Dietrich F.S."/>
            <person name="Voegeli S."/>
            <person name="Kuo S."/>
            <person name="Philippsen P."/>
        </authorList>
    </citation>
    <scope>GENOME REANNOTATION</scope>
    <source>
        <strain evidence="4">ATCC 10895 / CBS 109.51 / FGSC 9923 / NRRL Y-1056</strain>
    </source>
</reference>
<evidence type="ECO:0000256" key="1">
    <source>
        <dbReference type="ARBA" id="ARBA00022801"/>
    </source>
</evidence>
<sequence length="256" mass="28344">MSNSADRKILALHGFAQSDAIFCSKTGGLRKELIKLGYEVCYPCGPVKLKRSDANSFQAETPPVQDIDVYGWYNAKEQNYSIETALESLRDYIIKNGPFVGILGFSQGCALGGYLCTGIRDILGLTEEQQPDLEFFIGFSGYRLPPKELYDRFDQHPPTIPSLHIMGELDTVTEESRVQELYDCFPIESRTLLKHAGGHFVPNSKSFVAKVATWIRALNYLSSASIPPTPNPPQSAEETPALEDELMDIIDSLGTA</sequence>
<keyword evidence="4" id="KW-1185">Reference proteome</keyword>
<dbReference type="FunCoup" id="Q756B1">
    <property type="interactions" value="287"/>
</dbReference>
<dbReference type="AlphaFoldDB" id="Q756B1"/>
<dbReference type="GeneID" id="4621427"/>
<gene>
    <name evidence="3" type="ORF">AGOS_AER356C</name>
</gene>
<dbReference type="KEGG" id="ago:AGOS_AER356C"/>
<keyword evidence="1" id="KW-0378">Hydrolase</keyword>
<organism evidence="3 4">
    <name type="scientific">Eremothecium gossypii (strain ATCC 10895 / CBS 109.51 / FGSC 9923 / NRRL Y-1056)</name>
    <name type="common">Yeast</name>
    <name type="synonym">Ashbya gossypii</name>
    <dbReference type="NCBI Taxonomy" id="284811"/>
    <lineage>
        <taxon>Eukaryota</taxon>
        <taxon>Fungi</taxon>
        <taxon>Dikarya</taxon>
        <taxon>Ascomycota</taxon>
        <taxon>Saccharomycotina</taxon>
        <taxon>Saccharomycetes</taxon>
        <taxon>Saccharomycetales</taxon>
        <taxon>Saccharomycetaceae</taxon>
        <taxon>Eremothecium</taxon>
    </lineage>
</organism>
<evidence type="ECO:0000259" key="2">
    <source>
        <dbReference type="Pfam" id="PF03959"/>
    </source>
</evidence>
<protein>
    <submittedName>
        <fullName evidence="3">AER356Cp</fullName>
    </submittedName>
</protein>
<dbReference type="ESTHER" id="ashgo-q756b1">
    <property type="family name" value="FSH1"/>
</dbReference>
<evidence type="ECO:0000313" key="4">
    <source>
        <dbReference type="Proteomes" id="UP000000591"/>
    </source>
</evidence>
<dbReference type="PANTHER" id="PTHR48070">
    <property type="entry name" value="ESTERASE OVCA2"/>
    <property type="match status" value="1"/>
</dbReference>
<dbReference type="SUPFAM" id="SSF53474">
    <property type="entry name" value="alpha/beta-Hydrolases"/>
    <property type="match status" value="1"/>
</dbReference>
<name>Q756B1_EREGS</name>
<proteinExistence type="predicted"/>
<feature type="domain" description="Serine hydrolase" evidence="2">
    <location>
        <begin position="5"/>
        <end position="210"/>
    </location>
</feature>
<dbReference type="InterPro" id="IPR050593">
    <property type="entry name" value="LovG"/>
</dbReference>
<dbReference type="eggNOG" id="KOG2551">
    <property type="taxonomic scope" value="Eukaryota"/>
</dbReference>
<dbReference type="GO" id="GO:0005737">
    <property type="term" value="C:cytoplasm"/>
    <property type="evidence" value="ECO:0000318"/>
    <property type="project" value="GO_Central"/>
</dbReference>
<dbReference type="OMA" id="EEPRGWW"/>
<evidence type="ECO:0000313" key="3">
    <source>
        <dbReference type="EMBL" id="AAS53036.1"/>
    </source>
</evidence>